<evidence type="ECO:0000256" key="3">
    <source>
        <dbReference type="SAM" id="MobiDB-lite"/>
    </source>
</evidence>
<keyword evidence="2" id="KW-0677">Repeat</keyword>
<dbReference type="OrthoDB" id="3228507at2759"/>
<name>A0A0C3B915_PILCF</name>
<proteinExistence type="predicted"/>
<reference evidence="4 5" key="1">
    <citation type="submission" date="2014-04" db="EMBL/GenBank/DDBJ databases">
        <authorList>
            <consortium name="DOE Joint Genome Institute"/>
            <person name="Kuo A."/>
            <person name="Tarkka M."/>
            <person name="Buscot F."/>
            <person name="Kohler A."/>
            <person name="Nagy L.G."/>
            <person name="Floudas D."/>
            <person name="Copeland A."/>
            <person name="Barry K.W."/>
            <person name="Cichocki N."/>
            <person name="Veneault-Fourrey C."/>
            <person name="LaButti K."/>
            <person name="Lindquist E.A."/>
            <person name="Lipzen A."/>
            <person name="Lundell T."/>
            <person name="Morin E."/>
            <person name="Murat C."/>
            <person name="Sun H."/>
            <person name="Tunlid A."/>
            <person name="Henrissat B."/>
            <person name="Grigoriev I.V."/>
            <person name="Hibbett D.S."/>
            <person name="Martin F."/>
            <person name="Nordberg H.P."/>
            <person name="Cantor M.N."/>
            <person name="Hua S.X."/>
        </authorList>
    </citation>
    <scope>NUCLEOTIDE SEQUENCE [LARGE SCALE GENOMIC DNA]</scope>
    <source>
        <strain evidence="4 5">F 1598</strain>
    </source>
</reference>
<reference evidence="5" key="2">
    <citation type="submission" date="2015-01" db="EMBL/GenBank/DDBJ databases">
        <title>Evolutionary Origins and Diversification of the Mycorrhizal Mutualists.</title>
        <authorList>
            <consortium name="DOE Joint Genome Institute"/>
            <consortium name="Mycorrhizal Genomics Consortium"/>
            <person name="Kohler A."/>
            <person name="Kuo A."/>
            <person name="Nagy L.G."/>
            <person name="Floudas D."/>
            <person name="Copeland A."/>
            <person name="Barry K.W."/>
            <person name="Cichocki N."/>
            <person name="Veneault-Fourrey C."/>
            <person name="LaButti K."/>
            <person name="Lindquist E.A."/>
            <person name="Lipzen A."/>
            <person name="Lundell T."/>
            <person name="Morin E."/>
            <person name="Murat C."/>
            <person name="Riley R."/>
            <person name="Ohm R."/>
            <person name="Sun H."/>
            <person name="Tunlid A."/>
            <person name="Henrissat B."/>
            <person name="Grigoriev I.V."/>
            <person name="Hibbett D.S."/>
            <person name="Martin F."/>
        </authorList>
    </citation>
    <scope>NUCLEOTIDE SEQUENCE [LARGE SCALE GENOMIC DNA]</scope>
    <source>
        <strain evidence="5">F 1598</strain>
    </source>
</reference>
<keyword evidence="5" id="KW-1185">Reference proteome</keyword>
<keyword evidence="1" id="KW-0880">Kelch repeat</keyword>
<protein>
    <submittedName>
        <fullName evidence="4">Uncharacterized protein</fullName>
    </submittedName>
</protein>
<dbReference type="InterPro" id="IPR011498">
    <property type="entry name" value="Kelch_2"/>
</dbReference>
<dbReference type="AlphaFoldDB" id="A0A0C3B915"/>
<gene>
    <name evidence="4" type="ORF">PILCRDRAFT_70301</name>
</gene>
<feature type="compositionally biased region" description="Low complexity" evidence="3">
    <location>
        <begin position="276"/>
        <end position="295"/>
    </location>
</feature>
<dbReference type="SUPFAM" id="SSF117281">
    <property type="entry name" value="Kelch motif"/>
    <property type="match status" value="1"/>
</dbReference>
<dbReference type="STRING" id="765440.A0A0C3B915"/>
<dbReference type="HOGENOM" id="CLU_049348_0_0_1"/>
<dbReference type="EMBL" id="KN832993">
    <property type="protein sequence ID" value="KIM82783.1"/>
    <property type="molecule type" value="Genomic_DNA"/>
</dbReference>
<evidence type="ECO:0000313" key="5">
    <source>
        <dbReference type="Proteomes" id="UP000054166"/>
    </source>
</evidence>
<dbReference type="PANTHER" id="PTHR46093:SF18">
    <property type="entry name" value="FIBRONECTIN TYPE-III DOMAIN-CONTAINING PROTEIN"/>
    <property type="match status" value="1"/>
</dbReference>
<evidence type="ECO:0000256" key="1">
    <source>
        <dbReference type="ARBA" id="ARBA00022441"/>
    </source>
</evidence>
<evidence type="ECO:0000313" key="4">
    <source>
        <dbReference type="EMBL" id="KIM82783.1"/>
    </source>
</evidence>
<dbReference type="InParanoid" id="A0A0C3B915"/>
<dbReference type="Proteomes" id="UP000054166">
    <property type="component" value="Unassembled WGS sequence"/>
</dbReference>
<dbReference type="Pfam" id="PF07646">
    <property type="entry name" value="Kelch_2"/>
    <property type="match status" value="1"/>
</dbReference>
<sequence>MTGDLPSFNDWASHVVEGNHLYMFGGCRPSDSDPTSDFYRWDTQSMRWSNLTNATRFLSNPTNPFGDQPVTMPLPRLHQPALAPYYVGHKKFMLLFGGRNKKALTSDLVAVNLDDLTWFIVQVEGDPVIPRRSSSMVTVDNRVFIFGGSGCRGRGDSKILNTYCVAEYTNHDMKWRWVVRDEPLPEHVPSLGQGSNATSVYGGKKILLTPGRDGDDDAISLSGDNCILFHTTNYTFQTQSHTAGDFPKAMAWYTIGSLPPVHPGGGSPGRVRKATAKAASQRSVASSSSSGQGGSNAFATPSVFISGWIRYSGRYLVPELWKYSLPPDELCECLNIREKLWALDLDMQSFVVVGGRSFLLGRGSDNDLVWNTCVEIFR</sequence>
<dbReference type="Pfam" id="PF24681">
    <property type="entry name" value="Kelch_KLHDC2_KLHL20_DRC7"/>
    <property type="match status" value="1"/>
</dbReference>
<dbReference type="InterPro" id="IPR015915">
    <property type="entry name" value="Kelch-typ_b-propeller"/>
</dbReference>
<dbReference type="Gene3D" id="2.120.10.80">
    <property type="entry name" value="Kelch-type beta propeller"/>
    <property type="match status" value="1"/>
</dbReference>
<feature type="region of interest" description="Disordered" evidence="3">
    <location>
        <begin position="261"/>
        <end position="295"/>
    </location>
</feature>
<organism evidence="4 5">
    <name type="scientific">Piloderma croceum (strain F 1598)</name>
    <dbReference type="NCBI Taxonomy" id="765440"/>
    <lineage>
        <taxon>Eukaryota</taxon>
        <taxon>Fungi</taxon>
        <taxon>Dikarya</taxon>
        <taxon>Basidiomycota</taxon>
        <taxon>Agaricomycotina</taxon>
        <taxon>Agaricomycetes</taxon>
        <taxon>Agaricomycetidae</taxon>
        <taxon>Atheliales</taxon>
        <taxon>Atheliaceae</taxon>
        <taxon>Piloderma</taxon>
    </lineage>
</organism>
<dbReference type="PANTHER" id="PTHR46093">
    <property type="entry name" value="ACYL-COA-BINDING DOMAIN-CONTAINING PROTEIN 5"/>
    <property type="match status" value="1"/>
</dbReference>
<accession>A0A0C3B915</accession>
<evidence type="ECO:0000256" key="2">
    <source>
        <dbReference type="ARBA" id="ARBA00022737"/>
    </source>
</evidence>